<keyword evidence="3" id="KW-1185">Reference proteome</keyword>
<dbReference type="AlphaFoldDB" id="A0A6A6BDS2"/>
<evidence type="ECO:0000313" key="2">
    <source>
        <dbReference type="EMBL" id="KAF2142339.1"/>
    </source>
</evidence>
<feature type="region of interest" description="Disordered" evidence="1">
    <location>
        <begin position="167"/>
        <end position="200"/>
    </location>
</feature>
<evidence type="ECO:0000313" key="3">
    <source>
        <dbReference type="Proteomes" id="UP000799438"/>
    </source>
</evidence>
<dbReference type="GeneID" id="54300624"/>
<gene>
    <name evidence="2" type="ORF">K452DRAFT_308030</name>
</gene>
<sequence>MPTPLSLQPHSLTMTMTMTMTTKSSIAPAEIYMRRVWRVCVPQLPSCLGHPASSYPSGRDLLPQAFFSRMGPRSGSVLRQAVGEHKRALRFLILRPRRWVGGGFALKITPLARLGDVPAEPAIGRVAPSSRKPGQVHRDRKLLQKAQSCIADALTETLAPVPVRRVRAPAPNESPGAVAAKSLEQRPPFLSVRTARHHPK</sequence>
<dbReference type="Proteomes" id="UP000799438">
    <property type="component" value="Unassembled WGS sequence"/>
</dbReference>
<reference evidence="2" key="1">
    <citation type="journal article" date="2020" name="Stud. Mycol.">
        <title>101 Dothideomycetes genomes: a test case for predicting lifestyles and emergence of pathogens.</title>
        <authorList>
            <person name="Haridas S."/>
            <person name="Albert R."/>
            <person name="Binder M."/>
            <person name="Bloem J."/>
            <person name="Labutti K."/>
            <person name="Salamov A."/>
            <person name="Andreopoulos B."/>
            <person name="Baker S."/>
            <person name="Barry K."/>
            <person name="Bills G."/>
            <person name="Bluhm B."/>
            <person name="Cannon C."/>
            <person name="Castanera R."/>
            <person name="Culley D."/>
            <person name="Daum C."/>
            <person name="Ezra D."/>
            <person name="Gonzalez J."/>
            <person name="Henrissat B."/>
            <person name="Kuo A."/>
            <person name="Liang C."/>
            <person name="Lipzen A."/>
            <person name="Lutzoni F."/>
            <person name="Magnuson J."/>
            <person name="Mondo S."/>
            <person name="Nolan M."/>
            <person name="Ohm R."/>
            <person name="Pangilinan J."/>
            <person name="Park H.-J."/>
            <person name="Ramirez L."/>
            <person name="Alfaro M."/>
            <person name="Sun H."/>
            <person name="Tritt A."/>
            <person name="Yoshinaga Y."/>
            <person name="Zwiers L.-H."/>
            <person name="Turgeon B."/>
            <person name="Goodwin S."/>
            <person name="Spatafora J."/>
            <person name="Crous P."/>
            <person name="Grigoriev I."/>
        </authorList>
    </citation>
    <scope>NUCLEOTIDE SEQUENCE</scope>
    <source>
        <strain evidence="2">CBS 121167</strain>
    </source>
</reference>
<accession>A0A6A6BDS2</accession>
<protein>
    <submittedName>
        <fullName evidence="2">Uncharacterized protein</fullName>
    </submittedName>
</protein>
<name>A0A6A6BDS2_9PEZI</name>
<dbReference type="RefSeq" id="XP_033398051.1">
    <property type="nucleotide sequence ID" value="XM_033543127.1"/>
</dbReference>
<proteinExistence type="predicted"/>
<dbReference type="EMBL" id="ML995484">
    <property type="protein sequence ID" value="KAF2142339.1"/>
    <property type="molecule type" value="Genomic_DNA"/>
</dbReference>
<evidence type="ECO:0000256" key="1">
    <source>
        <dbReference type="SAM" id="MobiDB-lite"/>
    </source>
</evidence>
<organism evidence="2 3">
    <name type="scientific">Aplosporella prunicola CBS 121167</name>
    <dbReference type="NCBI Taxonomy" id="1176127"/>
    <lineage>
        <taxon>Eukaryota</taxon>
        <taxon>Fungi</taxon>
        <taxon>Dikarya</taxon>
        <taxon>Ascomycota</taxon>
        <taxon>Pezizomycotina</taxon>
        <taxon>Dothideomycetes</taxon>
        <taxon>Dothideomycetes incertae sedis</taxon>
        <taxon>Botryosphaeriales</taxon>
        <taxon>Aplosporellaceae</taxon>
        <taxon>Aplosporella</taxon>
    </lineage>
</organism>